<feature type="compositionally biased region" description="Low complexity" evidence="1">
    <location>
        <begin position="36"/>
        <end position="88"/>
    </location>
</feature>
<gene>
    <name evidence="2" type="ORF">O0S08_12470</name>
</gene>
<dbReference type="RefSeq" id="WP_269039318.1">
    <property type="nucleotide sequence ID" value="NZ_CP114040.1"/>
</dbReference>
<proteinExistence type="predicted"/>
<dbReference type="Proteomes" id="UP001164459">
    <property type="component" value="Chromosome"/>
</dbReference>
<accession>A0ABY7HCZ6</accession>
<sequence>MTNFGDRMIRILAITTLVACSPQDAGTVTDDSTGNATDPASTGTGTSTGEPTGTTTDATTTDATPAPTSTTTVETTTGTGPATATDSDSGTDDSLDTFGSESITNDECASTCGVSINCEHPDVDESLGAPPCEDGFHCVNDSACGCGVTNCEENCDPSDPNACSNDEICDDRSGLCVPA</sequence>
<feature type="region of interest" description="Disordered" evidence="1">
    <location>
        <begin position="23"/>
        <end position="100"/>
    </location>
</feature>
<evidence type="ECO:0000313" key="2">
    <source>
        <dbReference type="EMBL" id="WAS96955.1"/>
    </source>
</evidence>
<evidence type="ECO:0000313" key="3">
    <source>
        <dbReference type="Proteomes" id="UP001164459"/>
    </source>
</evidence>
<evidence type="ECO:0000256" key="1">
    <source>
        <dbReference type="SAM" id="MobiDB-lite"/>
    </source>
</evidence>
<organism evidence="2 3">
    <name type="scientific">Nannocystis punicea</name>
    <dbReference type="NCBI Taxonomy" id="2995304"/>
    <lineage>
        <taxon>Bacteria</taxon>
        <taxon>Pseudomonadati</taxon>
        <taxon>Myxococcota</taxon>
        <taxon>Polyangia</taxon>
        <taxon>Nannocystales</taxon>
        <taxon>Nannocystaceae</taxon>
        <taxon>Nannocystis</taxon>
    </lineage>
</organism>
<keyword evidence="3" id="KW-1185">Reference proteome</keyword>
<reference evidence="2" key="1">
    <citation type="submission" date="2022-11" db="EMBL/GenBank/DDBJ databases">
        <title>Minimal conservation of predation-associated metabolite biosynthetic gene clusters underscores biosynthetic potential of Myxococcota including descriptions for ten novel species: Archangium lansinium sp. nov., Myxococcus landrumus sp. nov., Nannocystis bai.</title>
        <authorList>
            <person name="Ahearne A."/>
            <person name="Stevens C."/>
            <person name="Dowd S."/>
        </authorList>
    </citation>
    <scope>NUCLEOTIDE SEQUENCE</scope>
    <source>
        <strain evidence="2">Fl3</strain>
    </source>
</reference>
<feature type="compositionally biased region" description="Polar residues" evidence="1">
    <location>
        <begin position="24"/>
        <end position="35"/>
    </location>
</feature>
<name>A0ABY7HCZ6_9BACT</name>
<dbReference type="EMBL" id="CP114040">
    <property type="protein sequence ID" value="WAS96955.1"/>
    <property type="molecule type" value="Genomic_DNA"/>
</dbReference>
<protein>
    <submittedName>
        <fullName evidence="2">Uncharacterized protein</fullName>
    </submittedName>
</protein>